<dbReference type="EMBL" id="MU853876">
    <property type="protein sequence ID" value="KAK3936672.1"/>
    <property type="molecule type" value="Genomic_DNA"/>
</dbReference>
<evidence type="ECO:0000256" key="1">
    <source>
        <dbReference type="SAM" id="Coils"/>
    </source>
</evidence>
<dbReference type="Proteomes" id="UP001303473">
    <property type="component" value="Unassembled WGS sequence"/>
</dbReference>
<keyword evidence="1" id="KW-0175">Coiled coil</keyword>
<name>A0AAN6N3E2_9PEZI</name>
<proteinExistence type="predicted"/>
<protein>
    <submittedName>
        <fullName evidence="2">Uncharacterized protein</fullName>
    </submittedName>
</protein>
<gene>
    <name evidence="2" type="ORF">QBC46DRAFT_345384</name>
</gene>
<evidence type="ECO:0000313" key="2">
    <source>
        <dbReference type="EMBL" id="KAK3936672.1"/>
    </source>
</evidence>
<feature type="coiled-coil region" evidence="1">
    <location>
        <begin position="241"/>
        <end position="268"/>
    </location>
</feature>
<comment type="caution">
    <text evidence="2">The sequence shown here is derived from an EMBL/GenBank/DDBJ whole genome shotgun (WGS) entry which is preliminary data.</text>
</comment>
<dbReference type="AlphaFoldDB" id="A0AAN6N3E2"/>
<sequence length="309" mass="34671">MDHLVGFTVTQEQAADEYELYLCSPHRLQKGKSYCADTFRRLVGGWARQELRRGVCSRLLPLPVRARIGSQLGRKLRNSGKGDYPMADPKVGEYLATEARAAEDADGLWHHCAQTYLEAAVVPEVWEVLEREEAGLNKRLGVTADPVEAFQDRLRSVGEDLENPLGCATLARGMDCARHALHRLTIFGSALEIEYDEADFDYLWDDSEEDEVIAMAMATRDQLKMCRERGNEVRAEEYSAVDEYYRDLADARRKLESLSLEMSDSETKGGPREGKGVKLEDHAVVVECVGLKFAIDRPAGAHCSRITML</sequence>
<organism evidence="2 3">
    <name type="scientific">Diplogelasinospora grovesii</name>
    <dbReference type="NCBI Taxonomy" id="303347"/>
    <lineage>
        <taxon>Eukaryota</taxon>
        <taxon>Fungi</taxon>
        <taxon>Dikarya</taxon>
        <taxon>Ascomycota</taxon>
        <taxon>Pezizomycotina</taxon>
        <taxon>Sordariomycetes</taxon>
        <taxon>Sordariomycetidae</taxon>
        <taxon>Sordariales</taxon>
        <taxon>Diplogelasinosporaceae</taxon>
        <taxon>Diplogelasinospora</taxon>
    </lineage>
</organism>
<accession>A0AAN6N3E2</accession>
<evidence type="ECO:0000313" key="3">
    <source>
        <dbReference type="Proteomes" id="UP001303473"/>
    </source>
</evidence>
<keyword evidence="3" id="KW-1185">Reference proteome</keyword>
<reference evidence="3" key="1">
    <citation type="journal article" date="2023" name="Mol. Phylogenet. Evol.">
        <title>Genome-scale phylogeny and comparative genomics of the fungal order Sordariales.</title>
        <authorList>
            <person name="Hensen N."/>
            <person name="Bonometti L."/>
            <person name="Westerberg I."/>
            <person name="Brannstrom I.O."/>
            <person name="Guillou S."/>
            <person name="Cros-Aarteil S."/>
            <person name="Calhoun S."/>
            <person name="Haridas S."/>
            <person name="Kuo A."/>
            <person name="Mondo S."/>
            <person name="Pangilinan J."/>
            <person name="Riley R."/>
            <person name="LaButti K."/>
            <person name="Andreopoulos B."/>
            <person name="Lipzen A."/>
            <person name="Chen C."/>
            <person name="Yan M."/>
            <person name="Daum C."/>
            <person name="Ng V."/>
            <person name="Clum A."/>
            <person name="Steindorff A."/>
            <person name="Ohm R.A."/>
            <person name="Martin F."/>
            <person name="Silar P."/>
            <person name="Natvig D.O."/>
            <person name="Lalanne C."/>
            <person name="Gautier V."/>
            <person name="Ament-Velasquez S.L."/>
            <person name="Kruys A."/>
            <person name="Hutchinson M.I."/>
            <person name="Powell A.J."/>
            <person name="Barry K."/>
            <person name="Miller A.N."/>
            <person name="Grigoriev I.V."/>
            <person name="Debuchy R."/>
            <person name="Gladieux P."/>
            <person name="Hiltunen Thoren M."/>
            <person name="Johannesson H."/>
        </authorList>
    </citation>
    <scope>NUCLEOTIDE SEQUENCE [LARGE SCALE GENOMIC DNA]</scope>
    <source>
        <strain evidence="3">CBS 340.73</strain>
    </source>
</reference>